<protein>
    <recommendedName>
        <fullName evidence="3">Condensin complex subunit 1 C-terminal domain-containing protein</fullName>
    </recommendedName>
</protein>
<dbReference type="VEuPathDB" id="VectorBase:PPAPM1_003878"/>
<evidence type="ECO:0000313" key="2">
    <source>
        <dbReference type="Proteomes" id="UP000092462"/>
    </source>
</evidence>
<organism evidence="1 2">
    <name type="scientific">Phlebotomus papatasi</name>
    <name type="common">Sandfly</name>
    <dbReference type="NCBI Taxonomy" id="29031"/>
    <lineage>
        <taxon>Eukaryota</taxon>
        <taxon>Metazoa</taxon>
        <taxon>Ecdysozoa</taxon>
        <taxon>Arthropoda</taxon>
        <taxon>Hexapoda</taxon>
        <taxon>Insecta</taxon>
        <taxon>Pterygota</taxon>
        <taxon>Neoptera</taxon>
        <taxon>Endopterygota</taxon>
        <taxon>Diptera</taxon>
        <taxon>Nematocera</taxon>
        <taxon>Psychodoidea</taxon>
        <taxon>Psychodidae</taxon>
        <taxon>Phlebotomus</taxon>
        <taxon>Phlebotomus</taxon>
    </lineage>
</organism>
<accession>A0A1B0DHX5</accession>
<dbReference type="AlphaFoldDB" id="A0A1B0DHX5"/>
<dbReference type="InterPro" id="IPR016024">
    <property type="entry name" value="ARM-type_fold"/>
</dbReference>
<proteinExistence type="predicted"/>
<dbReference type="InterPro" id="IPR011989">
    <property type="entry name" value="ARM-like"/>
</dbReference>
<name>A0A1B0DHX5_PHLPP</name>
<dbReference type="Gene3D" id="1.25.10.10">
    <property type="entry name" value="Leucine-rich Repeat Variant"/>
    <property type="match status" value="1"/>
</dbReference>
<dbReference type="Proteomes" id="UP000092462">
    <property type="component" value="Unassembled WGS sequence"/>
</dbReference>
<dbReference type="VEuPathDB" id="VectorBase:PPAI007759"/>
<dbReference type="EnsemblMetazoa" id="PPAI007759-RA">
    <property type="protein sequence ID" value="PPAI007759-PA"/>
    <property type="gene ID" value="PPAI007759"/>
</dbReference>
<dbReference type="SUPFAM" id="SSF48371">
    <property type="entry name" value="ARM repeat"/>
    <property type="match status" value="1"/>
</dbReference>
<keyword evidence="2" id="KW-1185">Reference proteome</keyword>
<dbReference type="EMBL" id="AJVK01061709">
    <property type="status" value="NOT_ANNOTATED_CDS"/>
    <property type="molecule type" value="Genomic_DNA"/>
</dbReference>
<reference evidence="1" key="1">
    <citation type="submission" date="2022-08" db="UniProtKB">
        <authorList>
            <consortium name="EnsemblMetazoa"/>
        </authorList>
    </citation>
    <scope>IDENTIFICATION</scope>
    <source>
        <strain evidence="1">Israel</strain>
    </source>
</reference>
<evidence type="ECO:0000313" key="1">
    <source>
        <dbReference type="EnsemblMetazoa" id="PPAI007759-PA"/>
    </source>
</evidence>
<sequence length="860" mass="98924">MCESDLQPIYLQFQQLSQFFDKNLDGEKLSDIVSSEDASEQLGSLDLVKNAKNDPKCTSILLEMCSEMRNIRNYVHFERSESENSERELCTVSWDKLIKKVSKESFLNFIQCMISLLGVSLEDKVSRKLAILAADCFVLTLVIPGAKRCGVFEESFLQIISNFPKHLESEKLSKHESGEFKISLLTILEDLQFLFKHVSLEEFEDLRTSICMSMKNLILFYYQNGYKNASDCSLTKKAYEVLKDLCCPLHGDITKNLSKIFSLTSVLHNHSPTGTRNTLEKDLLHGDSISGFFIYLLEQFPTNTTQVLTNFIESTLSNPEENIRAEQYSATLDIAQKYERAIFEKCNVSIVPYLEKIVCSEDANQRANGTDFLARIAMVDCQLNWNLFQNEISKIPREILIIKLLLGKTIDVNNNVKMKALSGLTKIFSSGNRNAQKILRAVFKHPPERNEEISGLEELEEIAEDFPNYLYHLLENNLAHVRKYSLGLLENLVAWNEKLLDNELFFEEMTRLVEDSSSLVRKQIVLTLSTLMKTYPQKETVIKGWTKCILRLMRDSDSKIVDGAMESLKVVIFDNIERHEDSSTNAAQMPWITLRTMMQQEHRGVLRNAMDSWIRNSIVTQKTLSIIETHTNTENATEAWLLLSLVAARMRSKNPDIVVTAFINTLQDNGQSGNPVNQHFMLEIINAWMTHFSRATLNNLYIVIQKHLSEGNLPTSLVSPLYNVCLKLRQCAGKEHDREWINTLNAIAEDFIWTHRLQLSSEGWEINQKMINFLYIYSETSVDLSQKPRQEFLDFFYRLIRESRIMQDANPDKCCTLVIFITRLAIRDSDVAAEVVPELGKLLKSTRHKSLVWMYKFIAR</sequence>
<evidence type="ECO:0008006" key="3">
    <source>
        <dbReference type="Google" id="ProtNLM"/>
    </source>
</evidence>